<protein>
    <submittedName>
        <fullName evidence="3">VanZ family protein</fullName>
    </submittedName>
</protein>
<evidence type="ECO:0000256" key="1">
    <source>
        <dbReference type="SAM" id="Phobius"/>
    </source>
</evidence>
<keyword evidence="1" id="KW-0812">Transmembrane</keyword>
<dbReference type="Pfam" id="PF04892">
    <property type="entry name" value="VanZ"/>
    <property type="match status" value="1"/>
</dbReference>
<dbReference type="EMBL" id="CP054038">
    <property type="protein sequence ID" value="QKJ21254.1"/>
    <property type="molecule type" value="Genomic_DNA"/>
</dbReference>
<dbReference type="InterPro" id="IPR006976">
    <property type="entry name" value="VanZ-like"/>
</dbReference>
<gene>
    <name evidence="3" type="ORF">HQM25_13895</name>
</gene>
<evidence type="ECO:0000313" key="4">
    <source>
        <dbReference type="Proteomes" id="UP000502498"/>
    </source>
</evidence>
<feature type="transmembrane region" description="Helical" evidence="1">
    <location>
        <begin position="34"/>
        <end position="53"/>
    </location>
</feature>
<keyword evidence="1" id="KW-0472">Membrane</keyword>
<evidence type="ECO:0000259" key="2">
    <source>
        <dbReference type="Pfam" id="PF04892"/>
    </source>
</evidence>
<organism evidence="3 4">
    <name type="scientific">Microbacterium hominis</name>
    <dbReference type="NCBI Taxonomy" id="162426"/>
    <lineage>
        <taxon>Bacteria</taxon>
        <taxon>Bacillati</taxon>
        <taxon>Actinomycetota</taxon>
        <taxon>Actinomycetes</taxon>
        <taxon>Micrococcales</taxon>
        <taxon>Microbacteriaceae</taxon>
        <taxon>Microbacterium</taxon>
    </lineage>
</organism>
<sequence>MLVVVPRRGGAGRGRGGVLTGRGHLPSTSGARHALIWLLAIGYGTFLAFVVFWPSPIDQPVEGLLDRAISEMHERGVPAAVDYSFIEFTANIGLFIPVGVLFGLLFPLRWSALALLGGPVLSVLIELAQRQLLEARYATLGDVIANSIGATIGVLLTMILRAVVAARDEKVIARYRAIAAQSASRL</sequence>
<reference evidence="3 4" key="1">
    <citation type="submission" date="2020-05" db="EMBL/GenBank/DDBJ databases">
        <title>Strain PA2F3 complete genome.</title>
        <authorList>
            <person name="Kim Y.-S."/>
            <person name="Kim S.-J."/>
            <person name="Jung H.-k."/>
            <person name="Kim S.-E."/>
            <person name="Kim K.-H."/>
        </authorList>
    </citation>
    <scope>NUCLEOTIDE SEQUENCE [LARGE SCALE GENOMIC DNA]</scope>
    <source>
        <strain evidence="3 4">PA2F3</strain>
    </source>
</reference>
<name>A0A7D4PXW7_9MICO</name>
<accession>A0A7D4PXW7</accession>
<proteinExistence type="predicted"/>
<feature type="transmembrane region" description="Helical" evidence="1">
    <location>
        <begin position="113"/>
        <end position="132"/>
    </location>
</feature>
<dbReference type="AlphaFoldDB" id="A0A7D4PXW7"/>
<feature type="transmembrane region" description="Helical" evidence="1">
    <location>
        <begin position="144"/>
        <end position="166"/>
    </location>
</feature>
<feature type="domain" description="VanZ-like" evidence="2">
    <location>
        <begin position="43"/>
        <end position="160"/>
    </location>
</feature>
<evidence type="ECO:0000313" key="3">
    <source>
        <dbReference type="EMBL" id="QKJ21254.1"/>
    </source>
</evidence>
<dbReference type="RefSeq" id="WP_172991675.1">
    <property type="nucleotide sequence ID" value="NZ_CP054038.1"/>
</dbReference>
<feature type="transmembrane region" description="Helical" evidence="1">
    <location>
        <begin position="88"/>
        <end position="106"/>
    </location>
</feature>
<dbReference type="Proteomes" id="UP000502498">
    <property type="component" value="Chromosome"/>
</dbReference>
<keyword evidence="1" id="KW-1133">Transmembrane helix</keyword>